<comment type="caution">
    <text evidence="2">The sequence shown here is derived from an EMBL/GenBank/DDBJ whole genome shotgun (WGS) entry which is preliminary data.</text>
</comment>
<dbReference type="PANTHER" id="PTHR24148">
    <property type="entry name" value="ANKYRIN REPEAT DOMAIN-CONTAINING PROTEIN 39 HOMOLOG-RELATED"/>
    <property type="match status" value="1"/>
</dbReference>
<evidence type="ECO:0000313" key="3">
    <source>
        <dbReference type="Proteomes" id="UP000283895"/>
    </source>
</evidence>
<gene>
    <name evidence="2" type="ORF">VMCG_04118</name>
</gene>
<dbReference type="InterPro" id="IPR010730">
    <property type="entry name" value="HET"/>
</dbReference>
<dbReference type="EMBL" id="LKEA01000009">
    <property type="protein sequence ID" value="ROW06932.1"/>
    <property type="molecule type" value="Genomic_DNA"/>
</dbReference>
<keyword evidence="3" id="KW-1185">Reference proteome</keyword>
<dbReference type="Pfam" id="PF06985">
    <property type="entry name" value="HET"/>
    <property type="match status" value="1"/>
</dbReference>
<feature type="domain" description="Heterokaryon incompatibility" evidence="1">
    <location>
        <begin position="51"/>
        <end position="210"/>
    </location>
</feature>
<proteinExistence type="predicted"/>
<dbReference type="InterPro" id="IPR052895">
    <property type="entry name" value="HetReg/Transcr_Mod"/>
</dbReference>
<dbReference type="OrthoDB" id="194358at2759"/>
<evidence type="ECO:0000313" key="2">
    <source>
        <dbReference type="EMBL" id="ROW06932.1"/>
    </source>
</evidence>
<evidence type="ECO:0000259" key="1">
    <source>
        <dbReference type="Pfam" id="PF06985"/>
    </source>
</evidence>
<reference evidence="2 3" key="1">
    <citation type="submission" date="2015-09" db="EMBL/GenBank/DDBJ databases">
        <title>Host preference determinants of Valsa canker pathogens revealed by comparative genomics.</title>
        <authorList>
            <person name="Yin Z."/>
            <person name="Huang L."/>
        </authorList>
    </citation>
    <scope>NUCLEOTIDE SEQUENCE [LARGE SCALE GENOMIC DNA]</scope>
    <source>
        <strain evidence="2 3">03-1</strain>
    </source>
</reference>
<sequence length="614" mass="70849">MAGQGPSQEFIHTPLSSPRSFRVLELLPSRNFDSTVCCEIREASLDDRVSYEALSYVWGVPTPGYSVSVDTKTLAVTPNCLLALRHLRLRSKQRVLWIDAICIDQRQRSQSTPERNHQVKLMGEIYSKAQTVLVWLGASDPTTARSIRRLKLVGRTKMLSERLNLPSQRLQRRLSKPILHSSNGFTPNKYRAMFTIIRNDWWQRAWTFQEQALARQCVVLHGRRSISMSDLTEAIASASRLPPHNPHRETSDVVEELTRKPLYHRSRYEMLKQQRGTMTSQASHRTAKTVLAGAFFLDSMLPVDQIYALHSLLVACGVPLPEPDYTKTLEVVFEEAVWAWIESQQDLSIIQTAARPNHLENLPSWVPAYHLVDRDLWDNPGRSAFHAFSWSITNYQIGDNPYAGHTEAEHCPKMLRVKGRYIGKVAFRKSKVDIWRQSLPQRGHIFEQYCWYVRDRISALDPHGYNEVLRELFETLAFPLEEEHRPIPHGHDSAFSVFKAWFQGIIEVENSSQEESESQSDRDWYSTARRWTYDLCSERQHHAFCVLDNGMLGRANGWCEVGDEVFLLRGADCPFALRRDGDNYRLVGPTYVHRLYQAQPWRFDGDDVQQVTLV</sequence>
<dbReference type="PANTHER" id="PTHR24148:SF73">
    <property type="entry name" value="HET DOMAIN PROTEIN (AFU_ORTHOLOGUE AFUA_8G01020)"/>
    <property type="match status" value="1"/>
</dbReference>
<name>A0A423WUM0_9PEZI</name>
<accession>A0A423WUM0</accession>
<dbReference type="STRING" id="356882.A0A423WUM0"/>
<dbReference type="AlphaFoldDB" id="A0A423WUM0"/>
<protein>
    <recommendedName>
        <fullName evidence="1">Heterokaryon incompatibility domain-containing protein</fullName>
    </recommendedName>
</protein>
<dbReference type="Proteomes" id="UP000283895">
    <property type="component" value="Unassembled WGS sequence"/>
</dbReference>
<organism evidence="2 3">
    <name type="scientific">Cytospora schulzeri</name>
    <dbReference type="NCBI Taxonomy" id="448051"/>
    <lineage>
        <taxon>Eukaryota</taxon>
        <taxon>Fungi</taxon>
        <taxon>Dikarya</taxon>
        <taxon>Ascomycota</taxon>
        <taxon>Pezizomycotina</taxon>
        <taxon>Sordariomycetes</taxon>
        <taxon>Sordariomycetidae</taxon>
        <taxon>Diaporthales</taxon>
        <taxon>Cytosporaceae</taxon>
        <taxon>Cytospora</taxon>
    </lineage>
</organism>